<protein>
    <recommendedName>
        <fullName evidence="4">RRM domain-containing protein</fullName>
    </recommendedName>
</protein>
<dbReference type="Pfam" id="PF00076">
    <property type="entry name" value="RRM_1"/>
    <property type="match status" value="1"/>
</dbReference>
<dbReference type="SMART" id="SM00360">
    <property type="entry name" value="RRM"/>
    <property type="match status" value="2"/>
</dbReference>
<accession>A0A8H5F3V7</accession>
<organism evidence="5 6">
    <name type="scientific">Psilocybe cf. subviscida</name>
    <dbReference type="NCBI Taxonomy" id="2480587"/>
    <lineage>
        <taxon>Eukaryota</taxon>
        <taxon>Fungi</taxon>
        <taxon>Dikarya</taxon>
        <taxon>Basidiomycota</taxon>
        <taxon>Agaricomycotina</taxon>
        <taxon>Agaricomycetes</taxon>
        <taxon>Agaricomycetidae</taxon>
        <taxon>Agaricales</taxon>
        <taxon>Agaricineae</taxon>
        <taxon>Strophariaceae</taxon>
        <taxon>Psilocybe</taxon>
    </lineage>
</organism>
<keyword evidence="1 2" id="KW-0694">RNA-binding</keyword>
<feature type="compositionally biased region" description="Polar residues" evidence="3">
    <location>
        <begin position="168"/>
        <end position="177"/>
    </location>
</feature>
<dbReference type="EMBL" id="JAACJJ010000028">
    <property type="protein sequence ID" value="KAF5322617.1"/>
    <property type="molecule type" value="Genomic_DNA"/>
</dbReference>
<evidence type="ECO:0000256" key="1">
    <source>
        <dbReference type="ARBA" id="ARBA00022884"/>
    </source>
</evidence>
<dbReference type="InterPro" id="IPR035979">
    <property type="entry name" value="RBD_domain_sf"/>
</dbReference>
<proteinExistence type="predicted"/>
<evidence type="ECO:0000259" key="4">
    <source>
        <dbReference type="PROSITE" id="PS50102"/>
    </source>
</evidence>
<feature type="region of interest" description="Disordered" evidence="3">
    <location>
        <begin position="113"/>
        <end position="177"/>
    </location>
</feature>
<feature type="compositionally biased region" description="Acidic residues" evidence="3">
    <location>
        <begin position="139"/>
        <end position="152"/>
    </location>
</feature>
<reference evidence="5 6" key="1">
    <citation type="journal article" date="2020" name="ISME J.">
        <title>Uncovering the hidden diversity of litter-decomposition mechanisms in mushroom-forming fungi.</title>
        <authorList>
            <person name="Floudas D."/>
            <person name="Bentzer J."/>
            <person name="Ahren D."/>
            <person name="Johansson T."/>
            <person name="Persson P."/>
            <person name="Tunlid A."/>
        </authorList>
    </citation>
    <scope>NUCLEOTIDE SEQUENCE [LARGE SCALE GENOMIC DNA]</scope>
    <source>
        <strain evidence="5 6">CBS 101986</strain>
    </source>
</reference>
<evidence type="ECO:0000313" key="5">
    <source>
        <dbReference type="EMBL" id="KAF5322617.1"/>
    </source>
</evidence>
<dbReference type="CDD" id="cd12246">
    <property type="entry name" value="RRM1_U1A_like"/>
    <property type="match status" value="1"/>
</dbReference>
<dbReference type="PANTHER" id="PTHR10501">
    <property type="entry name" value="U1 SMALL NUCLEAR RIBONUCLEOPROTEIN A/U2 SMALL NUCLEAR RIBONUCLEOPROTEIN B"/>
    <property type="match status" value="1"/>
</dbReference>
<gene>
    <name evidence="5" type="ORF">D9619_000318</name>
</gene>
<dbReference type="InterPro" id="IPR012677">
    <property type="entry name" value="Nucleotide-bd_a/b_plait_sf"/>
</dbReference>
<dbReference type="InterPro" id="IPR000504">
    <property type="entry name" value="RRM_dom"/>
</dbReference>
<dbReference type="GO" id="GO:0003723">
    <property type="term" value="F:RNA binding"/>
    <property type="evidence" value="ECO:0007669"/>
    <property type="project" value="UniProtKB-UniRule"/>
</dbReference>
<dbReference type="OrthoDB" id="277802at2759"/>
<keyword evidence="6" id="KW-1185">Reference proteome</keyword>
<dbReference type="SUPFAM" id="SSF54928">
    <property type="entry name" value="RNA-binding domain, RBD"/>
    <property type="match status" value="2"/>
</dbReference>
<dbReference type="Proteomes" id="UP000567179">
    <property type="component" value="Unassembled WGS sequence"/>
</dbReference>
<evidence type="ECO:0000313" key="6">
    <source>
        <dbReference type="Proteomes" id="UP000567179"/>
    </source>
</evidence>
<dbReference type="PROSITE" id="PS50102">
    <property type="entry name" value="RRM"/>
    <property type="match status" value="1"/>
</dbReference>
<comment type="caution">
    <text evidence="5">The sequence shown here is derived from an EMBL/GenBank/DDBJ whole genome shotgun (WGS) entry which is preliminary data.</text>
</comment>
<feature type="compositionally biased region" description="Basic and acidic residues" evidence="3">
    <location>
        <begin position="119"/>
        <end position="138"/>
    </location>
</feature>
<sequence>MASTSNQPNTTLYINNLNDKVNKEELKTQLFALFTTYGRIIDIVASKSHKMRGQAFLVFTDLAGATSAMRACEGMLFYDKPLHIDYAKSKSYATLRAEDPEFVAPTAVHASSLLTNGKRPRDSDADGGRQSKREKASDDSDEEMEIDDDDDAPAPAPPKKNSSDAPTSVPTQVQTPSQRLLCTNLPQEVTDDVLSVLFQQGIYLSSSSLANTFRYKGFQRTHVTWSPALNAAGIRVKMGQVYFETPELATTAKDALDGFTLKKGWQMSVVYI</sequence>
<evidence type="ECO:0000256" key="3">
    <source>
        <dbReference type="SAM" id="MobiDB-lite"/>
    </source>
</evidence>
<dbReference type="Gene3D" id="3.30.70.330">
    <property type="match status" value="2"/>
</dbReference>
<name>A0A8H5F3V7_9AGAR</name>
<feature type="domain" description="RRM" evidence="4">
    <location>
        <begin position="10"/>
        <end position="89"/>
    </location>
</feature>
<dbReference type="FunFam" id="3.30.70.330:FF:000039">
    <property type="entry name" value="U1 small nuclear ribonucleoprotein A"/>
    <property type="match status" value="1"/>
</dbReference>
<evidence type="ECO:0000256" key="2">
    <source>
        <dbReference type="PROSITE-ProRule" id="PRU00176"/>
    </source>
</evidence>
<dbReference type="AlphaFoldDB" id="A0A8H5F3V7"/>